<evidence type="ECO:0000313" key="2">
    <source>
        <dbReference type="Proteomes" id="UP000295606"/>
    </source>
</evidence>
<dbReference type="Proteomes" id="UP000295606">
    <property type="component" value="Unassembled WGS sequence"/>
</dbReference>
<sequence>MSFIMCFAFLFEHIGYLFERAERRRRDEYLAGARDLIELELRMRSLERDGYPQSHG</sequence>
<dbReference type="EMBL" id="SMOD01000017">
    <property type="protein sequence ID" value="TDG05958.1"/>
    <property type="molecule type" value="Genomic_DNA"/>
</dbReference>
<dbReference type="Pfam" id="PF12086">
    <property type="entry name" value="DUF3563"/>
    <property type="match status" value="1"/>
</dbReference>
<name>A0A4R5LA64_9BURK</name>
<dbReference type="RefSeq" id="WP_133184885.1">
    <property type="nucleotide sequence ID" value="NZ_SMOD01000017.1"/>
</dbReference>
<dbReference type="OrthoDB" id="9026455at2"/>
<protein>
    <submittedName>
        <fullName evidence="1">DUF3563 domain-containing protein</fullName>
    </submittedName>
</protein>
<comment type="caution">
    <text evidence="1">The sequence shown here is derived from an EMBL/GenBank/DDBJ whole genome shotgun (WGS) entry which is preliminary data.</text>
</comment>
<organism evidence="1 2">
    <name type="scientific">Paraburkholderia guartelaensis</name>
    <dbReference type="NCBI Taxonomy" id="2546446"/>
    <lineage>
        <taxon>Bacteria</taxon>
        <taxon>Pseudomonadati</taxon>
        <taxon>Pseudomonadota</taxon>
        <taxon>Betaproteobacteria</taxon>
        <taxon>Burkholderiales</taxon>
        <taxon>Burkholderiaceae</taxon>
        <taxon>Paraburkholderia</taxon>
    </lineage>
</organism>
<dbReference type="InterPro" id="IPR021946">
    <property type="entry name" value="DUF3563"/>
</dbReference>
<dbReference type="AlphaFoldDB" id="A0A4R5LA64"/>
<gene>
    <name evidence="1" type="ORF">E1N52_22215</name>
</gene>
<accession>A0A4R5LA64</accession>
<reference evidence="1 2" key="1">
    <citation type="submission" date="2019-03" db="EMBL/GenBank/DDBJ databases">
        <title>Paraburkholderia sp. isolated from native Mimosa gymnas in Guartela State Park, Brazil.</title>
        <authorList>
            <person name="Paulitsch F."/>
            <person name="Hungria M."/>
            <person name="Delamuta J.R.M."/>
            <person name="Ribeiro R.A."/>
            <person name="Dall'Agnol R."/>
            <person name="Silva J.S.B."/>
        </authorList>
    </citation>
    <scope>NUCLEOTIDE SEQUENCE [LARGE SCALE GENOMIC DNA]</scope>
    <source>
        <strain evidence="1 2">CNPSo 3008</strain>
    </source>
</reference>
<proteinExistence type="predicted"/>
<evidence type="ECO:0000313" key="1">
    <source>
        <dbReference type="EMBL" id="TDG05958.1"/>
    </source>
</evidence>